<dbReference type="SUPFAM" id="SSF52954">
    <property type="entry name" value="Class II aaRS ABD-related"/>
    <property type="match status" value="1"/>
</dbReference>
<dbReference type="InterPro" id="IPR002314">
    <property type="entry name" value="aa-tRNA-synt_IIb"/>
</dbReference>
<evidence type="ECO:0000256" key="9">
    <source>
        <dbReference type="ARBA" id="ARBA00047671"/>
    </source>
</evidence>
<dbReference type="GO" id="GO:0005524">
    <property type="term" value="F:ATP binding"/>
    <property type="evidence" value="ECO:0007669"/>
    <property type="project" value="UniProtKB-KW"/>
</dbReference>
<dbReference type="InterPro" id="IPR004154">
    <property type="entry name" value="Anticodon-bd"/>
</dbReference>
<dbReference type="InterPro" id="IPR050062">
    <property type="entry name" value="Pro-tRNA_synthetase"/>
</dbReference>
<gene>
    <name evidence="11" type="ORF">GX533_01235</name>
</gene>
<comment type="catalytic activity">
    <reaction evidence="9">
        <text>tRNA(Pro) + L-proline + ATP = L-prolyl-tRNA(Pro) + AMP + diphosphate</text>
        <dbReference type="Rhea" id="RHEA:14305"/>
        <dbReference type="Rhea" id="RHEA-COMP:9700"/>
        <dbReference type="Rhea" id="RHEA-COMP:9702"/>
        <dbReference type="ChEBI" id="CHEBI:30616"/>
        <dbReference type="ChEBI" id="CHEBI:33019"/>
        <dbReference type="ChEBI" id="CHEBI:60039"/>
        <dbReference type="ChEBI" id="CHEBI:78442"/>
        <dbReference type="ChEBI" id="CHEBI:78532"/>
        <dbReference type="ChEBI" id="CHEBI:456215"/>
        <dbReference type="EC" id="6.1.1.15"/>
    </reaction>
</comment>
<dbReference type="GO" id="GO:0005829">
    <property type="term" value="C:cytosol"/>
    <property type="evidence" value="ECO:0007669"/>
    <property type="project" value="TreeGrafter"/>
</dbReference>
<evidence type="ECO:0000256" key="5">
    <source>
        <dbReference type="ARBA" id="ARBA00022840"/>
    </source>
</evidence>
<protein>
    <recommendedName>
        <fullName evidence="2">Proline--tRNA ligase</fullName>
        <ecNumber evidence="1">6.1.1.15</ecNumber>
    </recommendedName>
    <alternativeName>
        <fullName evidence="8">Prolyl-tRNA synthetase</fullName>
    </alternativeName>
</protein>
<dbReference type="Gene3D" id="3.40.50.800">
    <property type="entry name" value="Anticodon-binding domain"/>
    <property type="match status" value="1"/>
</dbReference>
<dbReference type="PANTHER" id="PTHR42753:SF2">
    <property type="entry name" value="PROLINE--TRNA LIGASE"/>
    <property type="match status" value="1"/>
</dbReference>
<evidence type="ECO:0000259" key="10">
    <source>
        <dbReference type="PROSITE" id="PS50862"/>
    </source>
</evidence>
<sequence length="434" mass="49810">MEYESIKFKDEYEGNSIETFKDVSSEHEALNARLLIQAGFINQELAGVYSYTRLGYEVLNNIEEITRSHMRKVGNEVLLPALQPVDNWKITDRLDTVSSLFEARGANSLSRENNPSRYILGPTHEEIITPLAKKYIKSYRDFPVSFFQFQTKFRNEARPKSGLLRGREFLMKDMYSFHPDKEDMEEFYDRVKNEYTELFKDLGIGDDTFFTYASGGDFTDGFSHEFQTLLPNGEDMIYIDREKNVAYNEEIATPENEKRLGVSFQNLEKVPACEVANIFPLNLKYSKPFNLTYTDKDGTVKPVYMGCYGIGISRLMGVIAEKFADEKGLVWPENVAPAKFHIVTLANKEDEESYLLSQKLFDLIGSDALWDRRNRVSAGEKLRDADLIGCPYKVIISNRSISNKGVEVQKRSTGEKFYMSIGELIDNFGGPRRF</sequence>
<keyword evidence="7 11" id="KW-0030">Aminoacyl-tRNA synthetase</keyword>
<dbReference type="EMBL" id="DUTP01000002">
    <property type="protein sequence ID" value="HHX99294.1"/>
    <property type="molecule type" value="Genomic_DNA"/>
</dbReference>
<evidence type="ECO:0000313" key="12">
    <source>
        <dbReference type="Proteomes" id="UP000576550"/>
    </source>
</evidence>
<comment type="caution">
    <text evidence="11">The sequence shown here is derived from an EMBL/GenBank/DDBJ whole genome shotgun (WGS) entry which is preliminary data.</text>
</comment>
<evidence type="ECO:0000256" key="8">
    <source>
        <dbReference type="ARBA" id="ARBA00029731"/>
    </source>
</evidence>
<evidence type="ECO:0000256" key="4">
    <source>
        <dbReference type="ARBA" id="ARBA00022741"/>
    </source>
</evidence>
<dbReference type="GO" id="GO:0004827">
    <property type="term" value="F:proline-tRNA ligase activity"/>
    <property type="evidence" value="ECO:0007669"/>
    <property type="project" value="UniProtKB-EC"/>
</dbReference>
<accession>A0A832QBZ0</accession>
<organism evidence="11 12">
    <name type="scientific">Candidatus Dojkabacteria bacterium</name>
    <dbReference type="NCBI Taxonomy" id="2099670"/>
    <lineage>
        <taxon>Bacteria</taxon>
        <taxon>Candidatus Dojkabacteria</taxon>
    </lineage>
</organism>
<keyword evidence="6" id="KW-0648">Protein biosynthesis</keyword>
<evidence type="ECO:0000256" key="2">
    <source>
        <dbReference type="ARBA" id="ARBA00019110"/>
    </source>
</evidence>
<dbReference type="Pfam" id="PF03129">
    <property type="entry name" value="HGTP_anticodon"/>
    <property type="match status" value="1"/>
</dbReference>
<reference evidence="11 12" key="1">
    <citation type="journal article" date="2020" name="Biotechnol. Biofuels">
        <title>New insights from the biogas microbiome by comprehensive genome-resolved metagenomics of nearly 1600 species originating from multiple anaerobic digesters.</title>
        <authorList>
            <person name="Campanaro S."/>
            <person name="Treu L."/>
            <person name="Rodriguez-R L.M."/>
            <person name="Kovalovszki A."/>
            <person name="Ziels R.M."/>
            <person name="Maus I."/>
            <person name="Zhu X."/>
            <person name="Kougias P.G."/>
            <person name="Basile A."/>
            <person name="Luo G."/>
            <person name="Schluter A."/>
            <person name="Konstantinidis K.T."/>
            <person name="Angelidaki I."/>
        </authorList>
    </citation>
    <scope>NUCLEOTIDE SEQUENCE [LARGE SCALE GENOMIC DNA]</scope>
    <source>
        <strain evidence="11">AS05jafATM_89</strain>
    </source>
</reference>
<name>A0A832QBZ0_9BACT</name>
<dbReference type="InterPro" id="IPR006195">
    <property type="entry name" value="aa-tRNA-synth_II"/>
</dbReference>
<dbReference type="SUPFAM" id="SSF55681">
    <property type="entry name" value="Class II aaRS and biotin synthetases"/>
    <property type="match status" value="1"/>
</dbReference>
<dbReference type="InterPro" id="IPR045864">
    <property type="entry name" value="aa-tRNA-synth_II/BPL/LPL"/>
</dbReference>
<evidence type="ECO:0000256" key="7">
    <source>
        <dbReference type="ARBA" id="ARBA00023146"/>
    </source>
</evidence>
<dbReference type="AlphaFoldDB" id="A0A832QBZ0"/>
<evidence type="ECO:0000256" key="3">
    <source>
        <dbReference type="ARBA" id="ARBA00022598"/>
    </source>
</evidence>
<keyword evidence="5" id="KW-0067">ATP-binding</keyword>
<proteinExistence type="predicted"/>
<dbReference type="PROSITE" id="PS50862">
    <property type="entry name" value="AA_TRNA_LIGASE_II"/>
    <property type="match status" value="1"/>
</dbReference>
<dbReference type="Proteomes" id="UP000576550">
    <property type="component" value="Unassembled WGS sequence"/>
</dbReference>
<dbReference type="GO" id="GO:0006433">
    <property type="term" value="P:prolyl-tRNA aminoacylation"/>
    <property type="evidence" value="ECO:0007669"/>
    <property type="project" value="InterPro"/>
</dbReference>
<feature type="domain" description="Aminoacyl-transfer RNA synthetases class-II family profile" evidence="10">
    <location>
        <begin position="47"/>
        <end position="332"/>
    </location>
</feature>
<evidence type="ECO:0000256" key="1">
    <source>
        <dbReference type="ARBA" id="ARBA00012831"/>
    </source>
</evidence>
<dbReference type="PANTHER" id="PTHR42753">
    <property type="entry name" value="MITOCHONDRIAL RIBOSOME PROTEIN L39/PROLYL-TRNA LIGASE FAMILY MEMBER"/>
    <property type="match status" value="1"/>
</dbReference>
<evidence type="ECO:0000256" key="6">
    <source>
        <dbReference type="ARBA" id="ARBA00022917"/>
    </source>
</evidence>
<evidence type="ECO:0000313" key="11">
    <source>
        <dbReference type="EMBL" id="HHX99294.1"/>
    </source>
</evidence>
<dbReference type="Pfam" id="PF00587">
    <property type="entry name" value="tRNA-synt_2b"/>
    <property type="match status" value="1"/>
</dbReference>
<dbReference type="InterPro" id="IPR002316">
    <property type="entry name" value="Pro-tRNA-ligase_IIa"/>
</dbReference>
<keyword evidence="3" id="KW-0436">Ligase</keyword>
<dbReference type="InterPro" id="IPR036621">
    <property type="entry name" value="Anticodon-bd_dom_sf"/>
</dbReference>
<dbReference type="EC" id="6.1.1.15" evidence="1"/>
<dbReference type="PRINTS" id="PR01046">
    <property type="entry name" value="TRNASYNTHPRO"/>
</dbReference>
<keyword evidence="4" id="KW-0547">Nucleotide-binding</keyword>
<dbReference type="Gene3D" id="3.30.930.10">
    <property type="entry name" value="Bira Bifunctional Protein, Domain 2"/>
    <property type="match status" value="1"/>
</dbReference>